<proteinExistence type="predicted"/>
<evidence type="ECO:0000313" key="2">
    <source>
        <dbReference type="EMBL" id="GFX96380.1"/>
    </source>
</evidence>
<protein>
    <submittedName>
        <fullName evidence="2">Uncharacterized protein</fullName>
    </submittedName>
</protein>
<dbReference type="EMBL" id="BMAU01021191">
    <property type="protein sequence ID" value="GFX96380.1"/>
    <property type="molecule type" value="Genomic_DNA"/>
</dbReference>
<evidence type="ECO:0000256" key="1">
    <source>
        <dbReference type="SAM" id="MobiDB-lite"/>
    </source>
</evidence>
<gene>
    <name evidence="2" type="primary">NCL1_50502</name>
    <name evidence="2" type="ORF">TNCV_2054991</name>
</gene>
<sequence length="166" mass="18926">MLTVNVDQVRIYHHRKSDEMEIRTGSSDAIVNAINRVILKACNGDQMSSSTTDKCGPLIRSAPSSWTTINRAERGRTETLAYKQWLDSGSGGPERKIRKFLGHRVDKTLSLNNNNDLPQFRKKVRTEKTVMPSTRGYNLRPRKGAKMEFRPTNEKKIQQEGPVRAR</sequence>
<keyword evidence="3" id="KW-1185">Reference proteome</keyword>
<reference evidence="2" key="1">
    <citation type="submission" date="2020-08" db="EMBL/GenBank/DDBJ databases">
        <title>Multicomponent nature underlies the extraordinary mechanical properties of spider dragline silk.</title>
        <authorList>
            <person name="Kono N."/>
            <person name="Nakamura H."/>
            <person name="Mori M."/>
            <person name="Yoshida Y."/>
            <person name="Ohtoshi R."/>
            <person name="Malay A.D."/>
            <person name="Moran D.A.P."/>
            <person name="Tomita M."/>
            <person name="Numata K."/>
            <person name="Arakawa K."/>
        </authorList>
    </citation>
    <scope>NUCLEOTIDE SEQUENCE</scope>
</reference>
<feature type="compositionally biased region" description="Basic and acidic residues" evidence="1">
    <location>
        <begin position="145"/>
        <end position="158"/>
    </location>
</feature>
<comment type="caution">
    <text evidence="2">The sequence shown here is derived from an EMBL/GenBank/DDBJ whole genome shotgun (WGS) entry which is preliminary data.</text>
</comment>
<name>A0A8X6RKU2_TRICX</name>
<evidence type="ECO:0000313" key="3">
    <source>
        <dbReference type="Proteomes" id="UP000887159"/>
    </source>
</evidence>
<organism evidence="2 3">
    <name type="scientific">Trichonephila clavipes</name>
    <name type="common">Golden silk orbweaver</name>
    <name type="synonym">Nephila clavipes</name>
    <dbReference type="NCBI Taxonomy" id="2585209"/>
    <lineage>
        <taxon>Eukaryota</taxon>
        <taxon>Metazoa</taxon>
        <taxon>Ecdysozoa</taxon>
        <taxon>Arthropoda</taxon>
        <taxon>Chelicerata</taxon>
        <taxon>Arachnida</taxon>
        <taxon>Araneae</taxon>
        <taxon>Araneomorphae</taxon>
        <taxon>Entelegynae</taxon>
        <taxon>Araneoidea</taxon>
        <taxon>Nephilidae</taxon>
        <taxon>Trichonephila</taxon>
    </lineage>
</organism>
<dbReference type="AlphaFoldDB" id="A0A8X6RKU2"/>
<accession>A0A8X6RKU2</accession>
<dbReference type="Proteomes" id="UP000887159">
    <property type="component" value="Unassembled WGS sequence"/>
</dbReference>
<feature type="region of interest" description="Disordered" evidence="1">
    <location>
        <begin position="133"/>
        <end position="166"/>
    </location>
</feature>